<gene>
    <name evidence="2" type="primary">JZTX-79</name>
</gene>
<dbReference type="AlphaFoldDB" id="B1P1J8"/>
<name>B1P1J8_CHIGU</name>
<evidence type="ECO:0000256" key="1">
    <source>
        <dbReference type="SAM" id="SignalP"/>
    </source>
</evidence>
<dbReference type="EMBL" id="EU233929">
    <property type="protein sequence ID" value="ABY71748.1"/>
    <property type="molecule type" value="mRNA"/>
</dbReference>
<accession>B1P1J8</accession>
<protein>
    <submittedName>
        <fullName evidence="2">Secretory protein</fullName>
    </submittedName>
</protein>
<feature type="signal peptide" evidence="1">
    <location>
        <begin position="1"/>
        <end position="18"/>
    </location>
</feature>
<organism evidence="2">
    <name type="scientific">Chilobrachys guangxiensis</name>
    <name type="common">Chinese earth tiger tarantula</name>
    <name type="synonym">Chilobrachys jingzhao</name>
    <dbReference type="NCBI Taxonomy" id="278060"/>
    <lineage>
        <taxon>Eukaryota</taxon>
        <taxon>Metazoa</taxon>
        <taxon>Ecdysozoa</taxon>
        <taxon>Arthropoda</taxon>
        <taxon>Chelicerata</taxon>
        <taxon>Arachnida</taxon>
        <taxon>Araneae</taxon>
        <taxon>Mygalomorphae</taxon>
        <taxon>Avicularoidea</taxon>
        <taxon>Theraphosidae</taxon>
        <taxon>Chilobrachys</taxon>
    </lineage>
</organism>
<keyword evidence="1" id="KW-0732">Signal</keyword>
<proteinExistence type="evidence at transcript level"/>
<evidence type="ECO:0000313" key="2">
    <source>
        <dbReference type="EMBL" id="ABY71748.1"/>
    </source>
</evidence>
<sequence>MLKSVFTFLVLTVILLQSFKLELFVHCTKCTSSKLVYPFCLLCFITLHPDDEYGPI</sequence>
<reference evidence="2" key="1">
    <citation type="journal article" date="2008" name="Cell. Mol. Life Sci.">
        <title>Molecular diversity and evolution of cystine knot toxins of the tarantula Chilobrachys jingzhao.</title>
        <authorList>
            <person name="Chen J."/>
            <person name="Deng M."/>
            <person name="He Q."/>
            <person name="Meng E."/>
            <person name="Jiang L."/>
            <person name="Liao Z."/>
            <person name="Rong M."/>
            <person name="Liang S."/>
        </authorList>
    </citation>
    <scope>NUCLEOTIDE SEQUENCE</scope>
    <source>
        <tissue evidence="2">Venom gland</tissue>
    </source>
</reference>
<feature type="chain" id="PRO_5002769355" evidence="1">
    <location>
        <begin position="19"/>
        <end position="56"/>
    </location>
</feature>